<dbReference type="Proteomes" id="UP001199816">
    <property type="component" value="Unassembled WGS sequence"/>
</dbReference>
<evidence type="ECO:0000256" key="1">
    <source>
        <dbReference type="SAM" id="Phobius"/>
    </source>
</evidence>
<dbReference type="InterPro" id="IPR049211">
    <property type="entry name" value="DUF6814"/>
</dbReference>
<reference evidence="2 3" key="1">
    <citation type="submission" date="2021-11" db="EMBL/GenBank/DDBJ databases">
        <title>Genomic of Niabella pedocola.</title>
        <authorList>
            <person name="Wu T."/>
        </authorList>
    </citation>
    <scope>NUCLEOTIDE SEQUENCE [LARGE SCALE GENOMIC DNA]</scope>
    <source>
        <strain evidence="2 3">JCM 31011</strain>
    </source>
</reference>
<keyword evidence="1" id="KW-0812">Transmembrane</keyword>
<keyword evidence="1" id="KW-1133">Transmembrane helix</keyword>
<proteinExistence type="predicted"/>
<accession>A0ABS8PT76</accession>
<keyword evidence="1" id="KW-0472">Membrane</keyword>
<feature type="transmembrane region" description="Helical" evidence="1">
    <location>
        <begin position="43"/>
        <end position="67"/>
    </location>
</feature>
<organism evidence="2 3">
    <name type="scientific">Niabella pedocola</name>
    <dbReference type="NCBI Taxonomy" id="1752077"/>
    <lineage>
        <taxon>Bacteria</taxon>
        <taxon>Pseudomonadati</taxon>
        <taxon>Bacteroidota</taxon>
        <taxon>Chitinophagia</taxon>
        <taxon>Chitinophagales</taxon>
        <taxon>Chitinophagaceae</taxon>
        <taxon>Niabella</taxon>
    </lineage>
</organism>
<name>A0ABS8PT76_9BACT</name>
<gene>
    <name evidence="2" type="ORF">LQ567_10080</name>
</gene>
<protein>
    <recommendedName>
        <fullName evidence="4">Cardiolipin synthase N-terminal domain-containing protein</fullName>
    </recommendedName>
</protein>
<evidence type="ECO:0000313" key="2">
    <source>
        <dbReference type="EMBL" id="MCD2423111.1"/>
    </source>
</evidence>
<keyword evidence="3" id="KW-1185">Reference proteome</keyword>
<evidence type="ECO:0000313" key="3">
    <source>
        <dbReference type="Proteomes" id="UP001199816"/>
    </source>
</evidence>
<feature type="transmembrane region" description="Helical" evidence="1">
    <location>
        <begin position="7"/>
        <end position="31"/>
    </location>
</feature>
<dbReference type="RefSeq" id="WP_231004379.1">
    <property type="nucleotide sequence ID" value="NZ_JAJNEC010000005.1"/>
</dbReference>
<evidence type="ECO:0008006" key="4">
    <source>
        <dbReference type="Google" id="ProtNLM"/>
    </source>
</evidence>
<comment type="caution">
    <text evidence="2">The sequence shown here is derived from an EMBL/GenBank/DDBJ whole genome shotgun (WGS) entry which is preliminary data.</text>
</comment>
<sequence length="78" mass="8767">MNSIRKILGVVWLLLGPVVIYFLIAGAIHNVDPNGKKDINNPVIWVIIITIFLPIAIGLMIFGWYALKGEYSRNTSDR</sequence>
<dbReference type="Pfam" id="PF20664">
    <property type="entry name" value="DUF6814"/>
    <property type="match status" value="1"/>
</dbReference>
<dbReference type="EMBL" id="JAJNEC010000005">
    <property type="protein sequence ID" value="MCD2423111.1"/>
    <property type="molecule type" value="Genomic_DNA"/>
</dbReference>